<name>A0ACC2X1B6_9TREE</name>
<evidence type="ECO:0000313" key="1">
    <source>
        <dbReference type="EMBL" id="KAJ9117803.1"/>
    </source>
</evidence>
<dbReference type="Proteomes" id="UP001230649">
    <property type="component" value="Unassembled WGS sequence"/>
</dbReference>
<accession>A0ACC2X1B6</accession>
<proteinExistence type="predicted"/>
<protein>
    <submittedName>
        <fullName evidence="1">Uncharacterized protein</fullName>
    </submittedName>
</protein>
<evidence type="ECO:0000313" key="2">
    <source>
        <dbReference type="Proteomes" id="UP001230649"/>
    </source>
</evidence>
<reference evidence="1" key="1">
    <citation type="submission" date="2023-04" db="EMBL/GenBank/DDBJ databases">
        <title>Draft Genome sequencing of Naganishia species isolated from polar environments using Oxford Nanopore Technology.</title>
        <authorList>
            <person name="Leo P."/>
            <person name="Venkateswaran K."/>
        </authorList>
    </citation>
    <scope>NUCLEOTIDE SEQUENCE</scope>
    <source>
        <strain evidence="1">MNA-CCFEE 5262</strain>
    </source>
</reference>
<gene>
    <name evidence="1" type="ORF">QFC20_000082</name>
</gene>
<comment type="caution">
    <text evidence="1">The sequence shown here is derived from an EMBL/GenBank/DDBJ whole genome shotgun (WGS) entry which is preliminary data.</text>
</comment>
<sequence length="643" mass="70938">MSSKIFDVPEVFHNGGKTMGQLRITQQGVGWKSAGVEGKESQVVTFSGSEIKVATWMRTARNFLLRLTLSKGQRHSFENLQREDLEALKKAIDTVTNGHVSLDVKDVSLKGWNWGKADVQANDLAFMVQQRVSFEIPLAAISNSNMAGKNEVALEFTPSTATERVSRPPDELMEMRFYIPQRIGKKRSGSKEDGETSDVEADDEGDDEEEEDYDEEGNPISAAEAFHNAITTMAEIKEQAGDAIVTLPDVSVPTPRGRYDIELHADHLRLHGKTYDYKIPYKHIHRMFLLPKPDATFQQLIVGLEPPLRQGQTRYPWLVMQWPDGEEIDLTLNIDDEELSRKYPGLQKDWSQQTYLVVGQLMSKLSGRDVIDNTTFRSVTNNGQNTAVKASVKAVQGDLHFLEKSMLFVAKQPILIDYNQISKASFSRVTGALRTCDITIKLNSDVEHTFTSINKDDFPAIKSYLRARNVRVKEQSDASAMRDIDKMDLGSEDDDEEEESARPAAGKARAAGGMLMKKTRKVRSKPTSLCILIDPCYSFLPVEDEDFQASSSDEGSPSESDSEVSDGAVSDDMVKGGKKKGNGAAAGAPAKAKASNGKSANAGKSAGKPPKSKDTVDTDEDDDVMDVDGDEDQPPKSKKQKTG</sequence>
<organism evidence="1 2">
    <name type="scientific">Naganishia adeliensis</name>
    <dbReference type="NCBI Taxonomy" id="92952"/>
    <lineage>
        <taxon>Eukaryota</taxon>
        <taxon>Fungi</taxon>
        <taxon>Dikarya</taxon>
        <taxon>Basidiomycota</taxon>
        <taxon>Agaricomycotina</taxon>
        <taxon>Tremellomycetes</taxon>
        <taxon>Filobasidiales</taxon>
        <taxon>Filobasidiaceae</taxon>
        <taxon>Naganishia</taxon>
    </lineage>
</organism>
<keyword evidence="2" id="KW-1185">Reference proteome</keyword>
<dbReference type="EMBL" id="JASBWS010000001">
    <property type="protein sequence ID" value="KAJ9117803.1"/>
    <property type="molecule type" value="Genomic_DNA"/>
</dbReference>